<comment type="subcellular location">
    <subcellularLocation>
        <location evidence="1">Golgi apparatus membrane</location>
        <topology evidence="1">Single-pass type II membrane protein</topology>
    </subcellularLocation>
</comment>
<dbReference type="GO" id="GO:0000139">
    <property type="term" value="C:Golgi membrane"/>
    <property type="evidence" value="ECO:0007669"/>
    <property type="project" value="UniProtKB-SubCell"/>
</dbReference>
<keyword evidence="4 8" id="KW-1133">Transmembrane helix</keyword>
<evidence type="ECO:0000256" key="7">
    <source>
        <dbReference type="ARBA" id="ARBA00023180"/>
    </source>
</evidence>
<evidence type="ECO:0000256" key="8">
    <source>
        <dbReference type="SAM" id="Phobius"/>
    </source>
</evidence>
<dbReference type="InterPro" id="IPR002495">
    <property type="entry name" value="Glyco_trans_8"/>
</dbReference>
<reference evidence="9 10" key="1">
    <citation type="journal article" date="2019" name="BMC Genomics">
        <title>New insights from Opisthorchis felineus genome: update on genomics of the epidemiologically important liver flukes.</title>
        <authorList>
            <person name="Ershov N.I."/>
            <person name="Mordvinov V.A."/>
            <person name="Prokhortchouk E.B."/>
            <person name="Pakharukova M.Y."/>
            <person name="Gunbin K.V."/>
            <person name="Ustyantsev K."/>
            <person name="Genaev M.A."/>
            <person name="Blinov A.G."/>
            <person name="Mazur A."/>
            <person name="Boulygina E."/>
            <person name="Tsygankova S."/>
            <person name="Khrameeva E."/>
            <person name="Chekanov N."/>
            <person name="Fan G."/>
            <person name="Xiao A."/>
            <person name="Zhang H."/>
            <person name="Xu X."/>
            <person name="Yang H."/>
            <person name="Solovyev V."/>
            <person name="Lee S.M."/>
            <person name="Liu X."/>
            <person name="Afonnikov D.A."/>
            <person name="Skryabin K.G."/>
        </authorList>
    </citation>
    <scope>NUCLEOTIDE SEQUENCE [LARGE SCALE GENOMIC DNA]</scope>
    <source>
        <strain evidence="9">AK-0245</strain>
        <tissue evidence="9">Whole organism</tissue>
    </source>
</reference>
<feature type="transmembrane region" description="Helical" evidence="8">
    <location>
        <begin position="9"/>
        <end position="25"/>
    </location>
</feature>
<evidence type="ECO:0000256" key="1">
    <source>
        <dbReference type="ARBA" id="ARBA00004323"/>
    </source>
</evidence>
<keyword evidence="2 8" id="KW-0812">Transmembrane</keyword>
<keyword evidence="10" id="KW-1185">Reference proteome</keyword>
<dbReference type="OrthoDB" id="6238971at2759"/>
<keyword evidence="7" id="KW-0325">Glycoprotein</keyword>
<keyword evidence="3" id="KW-0735">Signal-anchor</keyword>
<dbReference type="SUPFAM" id="SSF53448">
    <property type="entry name" value="Nucleotide-diphospho-sugar transferases"/>
    <property type="match status" value="1"/>
</dbReference>
<dbReference type="GO" id="GO:0015020">
    <property type="term" value="F:glucuronosyltransferase activity"/>
    <property type="evidence" value="ECO:0007669"/>
    <property type="project" value="TreeGrafter"/>
</dbReference>
<evidence type="ECO:0000313" key="9">
    <source>
        <dbReference type="EMBL" id="TGZ63251.1"/>
    </source>
</evidence>
<dbReference type="STRING" id="147828.A0A4S2LII0"/>
<evidence type="ECO:0000256" key="3">
    <source>
        <dbReference type="ARBA" id="ARBA00022968"/>
    </source>
</evidence>
<evidence type="ECO:0000256" key="4">
    <source>
        <dbReference type="ARBA" id="ARBA00022989"/>
    </source>
</evidence>
<dbReference type="Proteomes" id="UP000308267">
    <property type="component" value="Unassembled WGS sequence"/>
</dbReference>
<dbReference type="InterPro" id="IPR051292">
    <property type="entry name" value="Xyl/GlcA_transferase"/>
</dbReference>
<dbReference type="AlphaFoldDB" id="A0A4S2LII0"/>
<dbReference type="Gene3D" id="3.90.550.10">
    <property type="entry name" value="Spore Coat Polysaccharide Biosynthesis Protein SpsA, Chain A"/>
    <property type="match status" value="1"/>
</dbReference>
<dbReference type="EMBL" id="SJOL01007257">
    <property type="protein sequence ID" value="TGZ63251.1"/>
    <property type="molecule type" value="Genomic_DNA"/>
</dbReference>
<dbReference type="PANTHER" id="PTHR12270:SF25">
    <property type="entry name" value="GLYCOSYLTRANSFERASE-LIKE PROTEIN LARGE"/>
    <property type="match status" value="1"/>
</dbReference>
<protein>
    <submittedName>
        <fullName evidence="9">Uncharacterized protein</fullName>
    </submittedName>
</protein>
<name>A0A4S2LII0_OPIFE</name>
<dbReference type="InterPro" id="IPR029044">
    <property type="entry name" value="Nucleotide-diphossugar_trans"/>
</dbReference>
<evidence type="ECO:0000256" key="2">
    <source>
        <dbReference type="ARBA" id="ARBA00022692"/>
    </source>
</evidence>
<gene>
    <name evidence="9" type="ORF">CRM22_007035</name>
</gene>
<organism evidence="9 10">
    <name type="scientific">Opisthorchis felineus</name>
    <dbReference type="NCBI Taxonomy" id="147828"/>
    <lineage>
        <taxon>Eukaryota</taxon>
        <taxon>Metazoa</taxon>
        <taxon>Spiralia</taxon>
        <taxon>Lophotrochozoa</taxon>
        <taxon>Platyhelminthes</taxon>
        <taxon>Trematoda</taxon>
        <taxon>Digenea</taxon>
        <taxon>Opisthorchiida</taxon>
        <taxon>Opisthorchiata</taxon>
        <taxon>Opisthorchiidae</taxon>
        <taxon>Opisthorchis</taxon>
    </lineage>
</organism>
<evidence type="ECO:0000313" key="10">
    <source>
        <dbReference type="Proteomes" id="UP000308267"/>
    </source>
</evidence>
<dbReference type="GO" id="GO:0042285">
    <property type="term" value="F:xylosyltransferase activity"/>
    <property type="evidence" value="ECO:0007669"/>
    <property type="project" value="TreeGrafter"/>
</dbReference>
<accession>A0A4S2LII0</accession>
<sequence length="413" mass="47922">MHSRLRQTLLYLLGFAGILLVYSLLKRNQKLHLQPAPFAPEPARLYLRWQNRSILGPIDLYTVVYGACAANQVVISLKSMLYFQGRYRNSSSVCKTTINRPSSIVCRHQPPEAYRPVRLHWVVDADARNRILSIFGEWQPADIHIFLYEYERYLPYVESIPTRRFASIAPLYKLLAPYILPEEVKKIIALDSDVLFNYNVLDLWREFGQFKLGQAFSAACEQITFCPYSCPKEDLPFPAFGINTGVLLMDLAELRRINWWQLWRQEVLKEVTEYGNLPAGEQKVISQVMSKYNQLYRRLRCEWNIQIFRSDGMNCCPIQWVDRLPDETECISSPSHMRLREQARLIHYTSRRKPEQCGPYTPSPLEFQAGLEEMSCCSRIVFTATAWMHSCSNPVDFSPTTSSQILPSLQQVS</sequence>
<comment type="caution">
    <text evidence="9">The sequence shown here is derived from an EMBL/GenBank/DDBJ whole genome shotgun (WGS) entry which is preliminary data.</text>
</comment>
<keyword evidence="5" id="KW-0333">Golgi apparatus</keyword>
<keyword evidence="6 8" id="KW-0472">Membrane</keyword>
<proteinExistence type="predicted"/>
<evidence type="ECO:0000256" key="6">
    <source>
        <dbReference type="ARBA" id="ARBA00023136"/>
    </source>
</evidence>
<evidence type="ECO:0000256" key="5">
    <source>
        <dbReference type="ARBA" id="ARBA00023034"/>
    </source>
</evidence>
<dbReference type="PANTHER" id="PTHR12270">
    <property type="entry name" value="GLYCOSYLTRANSFERASE-RELATED"/>
    <property type="match status" value="1"/>
</dbReference>
<dbReference type="Pfam" id="PF01501">
    <property type="entry name" value="Glyco_transf_8"/>
    <property type="match status" value="1"/>
</dbReference>
<dbReference type="GO" id="GO:0035269">
    <property type="term" value="P:protein O-linked glycosylation via mannose"/>
    <property type="evidence" value="ECO:0007669"/>
    <property type="project" value="TreeGrafter"/>
</dbReference>